<dbReference type="GO" id="GO:0005886">
    <property type="term" value="C:plasma membrane"/>
    <property type="evidence" value="ECO:0007669"/>
    <property type="project" value="TreeGrafter"/>
</dbReference>
<evidence type="ECO:0000313" key="11">
    <source>
        <dbReference type="Proteomes" id="UP001153069"/>
    </source>
</evidence>
<keyword evidence="4 8" id="KW-1133">Transmembrane helix</keyword>
<dbReference type="EMBL" id="CAICTM010000092">
    <property type="protein sequence ID" value="CAB9500856.1"/>
    <property type="molecule type" value="Genomic_DNA"/>
</dbReference>
<protein>
    <submittedName>
        <fullName evidence="10">Receptor-type guanylate cyclase gcy</fullName>
    </submittedName>
</protein>
<proteinExistence type="predicted"/>
<evidence type="ECO:0000256" key="4">
    <source>
        <dbReference type="ARBA" id="ARBA00022989"/>
    </source>
</evidence>
<evidence type="ECO:0000256" key="2">
    <source>
        <dbReference type="ARBA" id="ARBA00022692"/>
    </source>
</evidence>
<keyword evidence="3" id="KW-0547">Nucleotide-binding</keyword>
<dbReference type="GO" id="GO:0035556">
    <property type="term" value="P:intracellular signal transduction"/>
    <property type="evidence" value="ECO:0007669"/>
    <property type="project" value="InterPro"/>
</dbReference>
<dbReference type="InterPro" id="IPR050401">
    <property type="entry name" value="Cyclic_nucleotide_synthase"/>
</dbReference>
<evidence type="ECO:0000259" key="9">
    <source>
        <dbReference type="PROSITE" id="PS50125"/>
    </source>
</evidence>
<evidence type="ECO:0000256" key="1">
    <source>
        <dbReference type="ARBA" id="ARBA00004370"/>
    </source>
</evidence>
<evidence type="ECO:0000313" key="10">
    <source>
        <dbReference type="EMBL" id="CAB9500856.1"/>
    </source>
</evidence>
<feature type="transmembrane region" description="Helical" evidence="8">
    <location>
        <begin position="58"/>
        <end position="80"/>
    </location>
</feature>
<evidence type="ECO:0000256" key="8">
    <source>
        <dbReference type="SAM" id="Phobius"/>
    </source>
</evidence>
<feature type="compositionally biased region" description="Polar residues" evidence="7">
    <location>
        <begin position="787"/>
        <end position="796"/>
    </location>
</feature>
<dbReference type="AlphaFoldDB" id="A0A9N8DF26"/>
<feature type="region of interest" description="Disordered" evidence="7">
    <location>
        <begin position="209"/>
        <end position="239"/>
    </location>
</feature>
<keyword evidence="11" id="KW-1185">Reference proteome</keyword>
<name>A0A9N8DF26_9STRA</name>
<keyword evidence="6" id="KW-0456">Lyase</keyword>
<reference evidence="10" key="1">
    <citation type="submission" date="2020-06" db="EMBL/GenBank/DDBJ databases">
        <authorList>
            <consortium name="Plant Systems Biology data submission"/>
        </authorList>
    </citation>
    <scope>NUCLEOTIDE SEQUENCE</scope>
    <source>
        <strain evidence="10">D6</strain>
    </source>
</reference>
<dbReference type="OrthoDB" id="6425946at2759"/>
<dbReference type="InterPro" id="IPR029787">
    <property type="entry name" value="Nucleotide_cyclase"/>
</dbReference>
<dbReference type="InterPro" id="IPR001054">
    <property type="entry name" value="A/G_cyclase"/>
</dbReference>
<dbReference type="GO" id="GO:0004016">
    <property type="term" value="F:adenylate cyclase activity"/>
    <property type="evidence" value="ECO:0007669"/>
    <property type="project" value="TreeGrafter"/>
</dbReference>
<dbReference type="Pfam" id="PF00211">
    <property type="entry name" value="Guanylate_cyc"/>
    <property type="match status" value="1"/>
</dbReference>
<dbReference type="PROSITE" id="PS50125">
    <property type="entry name" value="GUANYLATE_CYCLASE_2"/>
    <property type="match status" value="1"/>
</dbReference>
<dbReference type="GO" id="GO:0000166">
    <property type="term" value="F:nucleotide binding"/>
    <property type="evidence" value="ECO:0007669"/>
    <property type="project" value="UniProtKB-KW"/>
</dbReference>
<dbReference type="CDD" id="cd07302">
    <property type="entry name" value="CHD"/>
    <property type="match status" value="1"/>
</dbReference>
<accession>A0A9N8DF26</accession>
<dbReference type="GO" id="GO:0007168">
    <property type="term" value="P:receptor guanylyl cyclase signaling pathway"/>
    <property type="evidence" value="ECO:0007669"/>
    <property type="project" value="TreeGrafter"/>
</dbReference>
<organism evidence="10 11">
    <name type="scientific">Seminavis robusta</name>
    <dbReference type="NCBI Taxonomy" id="568900"/>
    <lineage>
        <taxon>Eukaryota</taxon>
        <taxon>Sar</taxon>
        <taxon>Stramenopiles</taxon>
        <taxon>Ochrophyta</taxon>
        <taxon>Bacillariophyta</taxon>
        <taxon>Bacillariophyceae</taxon>
        <taxon>Bacillariophycidae</taxon>
        <taxon>Naviculales</taxon>
        <taxon>Naviculaceae</taxon>
        <taxon>Seminavis</taxon>
    </lineage>
</organism>
<evidence type="ECO:0000256" key="3">
    <source>
        <dbReference type="ARBA" id="ARBA00022741"/>
    </source>
</evidence>
<keyword evidence="2 8" id="KW-0812">Transmembrane</keyword>
<feature type="transmembrane region" description="Helical" evidence="8">
    <location>
        <begin position="478"/>
        <end position="502"/>
    </location>
</feature>
<evidence type="ECO:0000256" key="6">
    <source>
        <dbReference type="ARBA" id="ARBA00023239"/>
    </source>
</evidence>
<comment type="caution">
    <text evidence="10">The sequence shown here is derived from an EMBL/GenBank/DDBJ whole genome shotgun (WGS) entry which is preliminary data.</text>
</comment>
<dbReference type="GO" id="GO:0001653">
    <property type="term" value="F:peptide receptor activity"/>
    <property type="evidence" value="ECO:0007669"/>
    <property type="project" value="TreeGrafter"/>
</dbReference>
<gene>
    <name evidence="10" type="ORF">SEMRO_93_G048680.1</name>
</gene>
<comment type="subcellular location">
    <subcellularLocation>
        <location evidence="1">Membrane</location>
    </subcellularLocation>
</comment>
<feature type="compositionally biased region" description="Acidic residues" evidence="7">
    <location>
        <begin position="209"/>
        <end position="225"/>
    </location>
</feature>
<dbReference type="SMART" id="SM00044">
    <property type="entry name" value="CYCc"/>
    <property type="match status" value="1"/>
</dbReference>
<feature type="domain" description="Guanylate cyclase" evidence="9">
    <location>
        <begin position="573"/>
        <end position="708"/>
    </location>
</feature>
<dbReference type="SUPFAM" id="SSF55073">
    <property type="entry name" value="Nucleotide cyclase"/>
    <property type="match status" value="1"/>
</dbReference>
<feature type="region of interest" description="Disordered" evidence="7">
    <location>
        <begin position="781"/>
        <end position="804"/>
    </location>
</feature>
<keyword evidence="10" id="KW-0675">Receptor</keyword>
<keyword evidence="5 8" id="KW-0472">Membrane</keyword>
<dbReference type="PANTHER" id="PTHR11920:SF335">
    <property type="entry name" value="GUANYLATE CYCLASE"/>
    <property type="match status" value="1"/>
</dbReference>
<evidence type="ECO:0000256" key="5">
    <source>
        <dbReference type="ARBA" id="ARBA00023136"/>
    </source>
</evidence>
<dbReference type="PANTHER" id="PTHR11920">
    <property type="entry name" value="GUANYLYL CYCLASE"/>
    <property type="match status" value="1"/>
</dbReference>
<sequence>MAGKDCVTSDDELSLVFEDMEDGSSVEGMGNATRGRKAMEAEERRNLMKRKEQKAVNFLRVAVYLVVVVTAVVVVLWVFFHTREEEENTFEVAFETNANKLAEAFLDSVDHKIDALSGLSSTITNYALTTGSSFPNVTIENWETISMQTRIQADGMVIQWLTLVAEEDRKGWEAYANDTKGWRERSYAAEMELKRLQDEQFGIETFQEDDEHAAEGETKEDEESSTDQGGGPKDPNRFFTEIHGLTKEGPRPLPVGNGPYAVSWQMSPVMDHNHLLNVDLFTSFGVGSALNVSMESQQAVLSAAEDIPGPANETEKGNRKRVSVYNEFLQLGQFRHNEDFYKGGPTTALLYPVFDAFSPNRTVAGFLLMPLYWRLDLSNVLPEGLNGIIAVIQNSQGQTFSYRVDGPKATFLGGGDHHSSSYDDMAVYQSIAEALEANNGPESHAYDAVNLNKAFCSYSISLYPSQIMEDVYVTKGPAVYAAAVAGIFLFTLAVLAAFDCLVARRQRIVMKKAVERGALVSSLYPKEFTEQLFQDEHQGVGIRWRASTAPSEDVERNKPTKTGVMAERYENSTILFMDLAGFTSWSSSRSTEDVFLLLETLYFAFDKIATKLDVYKIETVGDCYVCVTGVPKAQDDHAVRMCRFAAACQVKMTQLIATKLTDPLGPDTSILALRAGMSSGPITGGILRGDKGRFQLFGDNINVASRMESNGVPGKIHISQSCADELIRHGYQSWLELRPDKVFAKGKGEMTTYFVNVEYSKSVTTRSSFLGSTKASAEEANEWSVRDWNQNRTDASPSVEEVSKKEIKHESKVLEV</sequence>
<dbReference type="Gene3D" id="3.30.70.1230">
    <property type="entry name" value="Nucleotide cyclase"/>
    <property type="match status" value="1"/>
</dbReference>
<evidence type="ECO:0000256" key="7">
    <source>
        <dbReference type="SAM" id="MobiDB-lite"/>
    </source>
</evidence>
<dbReference type="Proteomes" id="UP001153069">
    <property type="component" value="Unassembled WGS sequence"/>
</dbReference>
<dbReference type="GO" id="GO:0004383">
    <property type="term" value="F:guanylate cyclase activity"/>
    <property type="evidence" value="ECO:0007669"/>
    <property type="project" value="TreeGrafter"/>
</dbReference>